<keyword evidence="1" id="KW-0732">Signal</keyword>
<dbReference type="EMBL" id="FNBU01000009">
    <property type="protein sequence ID" value="SDF40038.1"/>
    <property type="molecule type" value="Genomic_DNA"/>
</dbReference>
<organism evidence="2 3">
    <name type="scientific">Sporolituus thermophilus DSM 23256</name>
    <dbReference type="NCBI Taxonomy" id="1123285"/>
    <lineage>
        <taxon>Bacteria</taxon>
        <taxon>Bacillati</taxon>
        <taxon>Bacillota</taxon>
        <taxon>Negativicutes</taxon>
        <taxon>Selenomonadales</taxon>
        <taxon>Sporomusaceae</taxon>
        <taxon>Sporolituus</taxon>
    </lineage>
</organism>
<dbReference type="Proteomes" id="UP000243333">
    <property type="component" value="Unassembled WGS sequence"/>
</dbReference>
<name>A0A1G7KS17_9FIRM</name>
<feature type="signal peptide" evidence="1">
    <location>
        <begin position="1"/>
        <end position="20"/>
    </location>
</feature>
<dbReference type="OrthoDB" id="1679609at2"/>
<evidence type="ECO:0000313" key="2">
    <source>
        <dbReference type="EMBL" id="SDF40038.1"/>
    </source>
</evidence>
<evidence type="ECO:0000256" key="1">
    <source>
        <dbReference type="SAM" id="SignalP"/>
    </source>
</evidence>
<sequence length="199" mass="22312">MRIVCAAVVIMFLLCNQALAIAPVNAVMMKEAQRYGIEKAHVSLDEFLIAWTAYEEQAVVLDEMTERAHLYTPYLLLACDAREKTQKSQPIKLSDSEKILADYAGFLAFSVTLVGNSKDFAKTVNAVIKQGRRGITADQINIPGEATVIVNKGTQKLYVVQAYLYFKERNIDANKPAILVVTAYDQKKHSFYFDLPNIK</sequence>
<dbReference type="RefSeq" id="WP_093689513.1">
    <property type="nucleotide sequence ID" value="NZ_FNBU01000009.1"/>
</dbReference>
<dbReference type="AlphaFoldDB" id="A0A1G7KS17"/>
<evidence type="ECO:0008006" key="4">
    <source>
        <dbReference type="Google" id="ProtNLM"/>
    </source>
</evidence>
<proteinExistence type="predicted"/>
<accession>A0A1G7KS17</accession>
<protein>
    <recommendedName>
        <fullName evidence="4">TATA-box binding</fullName>
    </recommendedName>
</protein>
<feature type="chain" id="PRO_5017407168" description="TATA-box binding" evidence="1">
    <location>
        <begin position="21"/>
        <end position="199"/>
    </location>
</feature>
<reference evidence="3" key="1">
    <citation type="submission" date="2016-10" db="EMBL/GenBank/DDBJ databases">
        <authorList>
            <person name="Varghese N."/>
            <person name="Submissions S."/>
        </authorList>
    </citation>
    <scope>NUCLEOTIDE SEQUENCE [LARGE SCALE GENOMIC DNA]</scope>
    <source>
        <strain evidence="3">DSM 23256</strain>
    </source>
</reference>
<gene>
    <name evidence="2" type="ORF">SAMN05660235_01459</name>
</gene>
<evidence type="ECO:0000313" key="3">
    <source>
        <dbReference type="Proteomes" id="UP000243333"/>
    </source>
</evidence>
<dbReference type="STRING" id="1123285.SAMN05660235_01459"/>
<keyword evidence="3" id="KW-1185">Reference proteome</keyword>